<dbReference type="InterPro" id="IPR026336">
    <property type="entry name" value="PdeM-like"/>
</dbReference>
<accession>A0A3S3QEY2</accession>
<dbReference type="OrthoDB" id="9795838at2"/>
<evidence type="ECO:0000313" key="2">
    <source>
        <dbReference type="EMBL" id="RWW91658.1"/>
    </source>
</evidence>
<keyword evidence="2" id="KW-0540">Nuclease</keyword>
<name>A0A3S3QEY2_9FLAO</name>
<dbReference type="AlphaFoldDB" id="A0A3S3QEY2"/>
<dbReference type="SUPFAM" id="SSF56300">
    <property type="entry name" value="Metallo-dependent phosphatases"/>
    <property type="match status" value="1"/>
</dbReference>
<dbReference type="GO" id="GO:0016787">
    <property type="term" value="F:hydrolase activity"/>
    <property type="evidence" value="ECO:0007669"/>
    <property type="project" value="UniProtKB-KW"/>
</dbReference>
<dbReference type="Proteomes" id="UP000287527">
    <property type="component" value="Unassembled WGS sequence"/>
</dbReference>
<keyword evidence="3" id="KW-1185">Reference proteome</keyword>
<dbReference type="PIRSF" id="PIRSF000887">
    <property type="entry name" value="Pesterase_MJ0037"/>
    <property type="match status" value="1"/>
</dbReference>
<dbReference type="Gene3D" id="3.60.21.10">
    <property type="match status" value="1"/>
</dbReference>
<reference evidence="2 3" key="1">
    <citation type="submission" date="2019-01" db="EMBL/GenBank/DDBJ databases">
        <title>Flavobacterium sp. nov.,isolated from freshwater.</title>
        <authorList>
            <person name="Zhang R."/>
            <person name="Du Z.-J."/>
        </authorList>
    </citation>
    <scope>NUCLEOTIDE SEQUENCE [LARGE SCALE GENOMIC DNA]</scope>
    <source>
        <strain evidence="2 3">1E403</strain>
    </source>
</reference>
<dbReference type="EMBL" id="SBII01000020">
    <property type="protein sequence ID" value="RWW91658.1"/>
    <property type="molecule type" value="Genomic_DNA"/>
</dbReference>
<dbReference type="InterPro" id="IPR024173">
    <property type="entry name" value="Pesterase_MJ0037-like"/>
</dbReference>
<proteinExistence type="predicted"/>
<evidence type="ECO:0000313" key="3">
    <source>
        <dbReference type="Proteomes" id="UP000287527"/>
    </source>
</evidence>
<dbReference type="EC" id="3.1.-.-" evidence="2"/>
<dbReference type="NCBIfam" id="TIGR04123">
    <property type="entry name" value="P_estr_lig_assc"/>
    <property type="match status" value="1"/>
</dbReference>
<sequence>MTLQIEINNQVFVLHNTGALYWVEKRMLLISDVHLGKISHFRKHGLALPIGAIFKNFSKLDKVIDHFSPEKICFLGDLFHSSLNNEWHLFSDWVNRTELSIILVAGNHDVINPEKYNDLNIKVVSEWVIENFLLIHDPKVRDGLFTFSGHIHPSVRLIGKGRQFLKLSCFFRSSNQMILPAFGEFTGTYVMQPKDDDVVYVVTKEDIIMMKADGK</sequence>
<evidence type="ECO:0000259" key="1">
    <source>
        <dbReference type="Pfam" id="PF00149"/>
    </source>
</evidence>
<dbReference type="Pfam" id="PF00149">
    <property type="entry name" value="Metallophos"/>
    <property type="match status" value="1"/>
</dbReference>
<organism evidence="2 3">
    <name type="scientific">Flavobacterium cerinum</name>
    <dbReference type="NCBI Taxonomy" id="2502784"/>
    <lineage>
        <taxon>Bacteria</taxon>
        <taxon>Pseudomonadati</taxon>
        <taxon>Bacteroidota</taxon>
        <taxon>Flavobacteriia</taxon>
        <taxon>Flavobacteriales</taxon>
        <taxon>Flavobacteriaceae</taxon>
        <taxon>Flavobacterium</taxon>
    </lineage>
</organism>
<dbReference type="InterPro" id="IPR029052">
    <property type="entry name" value="Metallo-depent_PP-like"/>
</dbReference>
<dbReference type="InterPro" id="IPR004843">
    <property type="entry name" value="Calcineurin-like_PHP"/>
</dbReference>
<dbReference type="PANTHER" id="PTHR39323">
    <property type="entry name" value="BLR1149 PROTEIN"/>
    <property type="match status" value="1"/>
</dbReference>
<comment type="caution">
    <text evidence="2">The sequence shown here is derived from an EMBL/GenBank/DDBJ whole genome shotgun (WGS) entry which is preliminary data.</text>
</comment>
<dbReference type="GO" id="GO:0004519">
    <property type="term" value="F:endonuclease activity"/>
    <property type="evidence" value="ECO:0007669"/>
    <property type="project" value="UniProtKB-KW"/>
</dbReference>
<keyword evidence="2" id="KW-0255">Endonuclease</keyword>
<dbReference type="GO" id="GO:0016874">
    <property type="term" value="F:ligase activity"/>
    <property type="evidence" value="ECO:0007669"/>
    <property type="project" value="UniProtKB-KW"/>
</dbReference>
<protein>
    <submittedName>
        <fullName evidence="2">Ligase-associated DNA damage response endonuclease PdeM</fullName>
        <ecNumber evidence="2">3.1.-.-</ecNumber>
    </submittedName>
</protein>
<keyword evidence="2" id="KW-0378">Hydrolase</keyword>
<gene>
    <name evidence="2" type="primary">pdeM</name>
    <name evidence="2" type="ORF">EPI11_18655</name>
</gene>
<keyword evidence="2" id="KW-0436">Ligase</keyword>
<feature type="domain" description="Calcineurin-like phosphoesterase" evidence="1">
    <location>
        <begin position="26"/>
        <end position="150"/>
    </location>
</feature>
<dbReference type="PANTHER" id="PTHR39323:SF1">
    <property type="entry name" value="BLR1149 PROTEIN"/>
    <property type="match status" value="1"/>
</dbReference>
<dbReference type="RefSeq" id="WP_128391508.1">
    <property type="nucleotide sequence ID" value="NZ_SBII01000020.1"/>
</dbReference>